<evidence type="ECO:0000256" key="1">
    <source>
        <dbReference type="SAM" id="SignalP"/>
    </source>
</evidence>
<dbReference type="Proteomes" id="UP000012488">
    <property type="component" value="Chromosome"/>
</dbReference>
<sequence>MSAPANRCGFLRGLALASATAGTGAFALPTTAAQQSHPDADLIAAGVEADRLDAAFKAACEARTAAGRAARRDHGLVPLALVLNAEEKRLFRHWWFGMPGDPPYPRVRPQSAPDGSWRNPDLAWSGRGLRVVIERAVGRLGPAGRTPHLLRRWRQLLPLADAHDRRVEEAHARYRIVELGAAEREAETAWRAARDRMRLLTATTSEGLAVHVGMFEAMYRENIPEHYLPLLLSAANVSGVSLNLREMGHSA</sequence>
<dbReference type="AlphaFoldDB" id="A0A6B9FV19"/>
<keyword evidence="1" id="KW-0732">Signal</keyword>
<dbReference type="KEGG" id="mmes:MMSR116_24860"/>
<evidence type="ECO:0008006" key="4">
    <source>
        <dbReference type="Google" id="ProtNLM"/>
    </source>
</evidence>
<evidence type="ECO:0000313" key="3">
    <source>
        <dbReference type="Proteomes" id="UP000012488"/>
    </source>
</evidence>
<protein>
    <recommendedName>
        <fullName evidence="4">Twin-arginine translocation signal domain-containing protein</fullName>
    </recommendedName>
</protein>
<dbReference type="RefSeq" id="WP_010685501.1">
    <property type="nucleotide sequence ID" value="NZ_CP043538.1"/>
</dbReference>
<feature type="signal peptide" evidence="1">
    <location>
        <begin position="1"/>
        <end position="27"/>
    </location>
</feature>
<reference evidence="2 3" key="2">
    <citation type="journal article" date="2013" name="Genome Announc.">
        <title>Draft Genome Sequence of Methylobacterium mesophilicum Strain SR1.6/6, Isolated from Citrus sinensis.</title>
        <authorList>
            <person name="Marinho Almeida D."/>
            <person name="Dini-Andreote F."/>
            <person name="Camargo Neves A.A."/>
            <person name="Juca Ramos R.T."/>
            <person name="Andreote F.D."/>
            <person name="Carneiro A.R."/>
            <person name="Oliveira de Souza Lima A."/>
            <person name="Caracciolo Gomes de Sa P.H."/>
            <person name="Ribeiro Barbosa M.S."/>
            <person name="Araujo W.L."/>
            <person name="Silva A."/>
        </authorList>
    </citation>
    <scope>NUCLEOTIDE SEQUENCE [LARGE SCALE GENOMIC DNA]</scope>
    <source>
        <strain evidence="2 3">SR1.6/6</strain>
    </source>
</reference>
<reference evidence="2 3" key="1">
    <citation type="journal article" date="2012" name="Genet. Mol. Biol.">
        <title>Analysis of 16S rRNA and mxaF genes revealing insights into Methylobacterium niche-specific plant association.</title>
        <authorList>
            <person name="Dourado M.N."/>
            <person name="Andreote F.D."/>
            <person name="Dini-Andreote F."/>
            <person name="Conti R."/>
            <person name="Araujo J.M."/>
            <person name="Araujo W.L."/>
        </authorList>
    </citation>
    <scope>NUCLEOTIDE SEQUENCE [LARGE SCALE GENOMIC DNA]</scope>
    <source>
        <strain evidence="2 3">SR1.6/6</strain>
    </source>
</reference>
<dbReference type="InterPro" id="IPR006311">
    <property type="entry name" value="TAT_signal"/>
</dbReference>
<proteinExistence type="predicted"/>
<evidence type="ECO:0000313" key="2">
    <source>
        <dbReference type="EMBL" id="QGY04775.1"/>
    </source>
</evidence>
<feature type="chain" id="PRO_5025556383" description="Twin-arginine translocation signal domain-containing protein" evidence="1">
    <location>
        <begin position="28"/>
        <end position="251"/>
    </location>
</feature>
<dbReference type="OrthoDB" id="7998330at2"/>
<gene>
    <name evidence="2" type="ORF">MMSR116_24860</name>
</gene>
<accession>A0A6B9FV19</accession>
<name>A0A6B9FV19_9HYPH</name>
<dbReference type="PROSITE" id="PS51318">
    <property type="entry name" value="TAT"/>
    <property type="match status" value="1"/>
</dbReference>
<organism evidence="2 3">
    <name type="scientific">Methylobacterium mesophilicum SR1.6/6</name>
    <dbReference type="NCBI Taxonomy" id="908290"/>
    <lineage>
        <taxon>Bacteria</taxon>
        <taxon>Pseudomonadati</taxon>
        <taxon>Pseudomonadota</taxon>
        <taxon>Alphaproteobacteria</taxon>
        <taxon>Hyphomicrobiales</taxon>
        <taxon>Methylobacteriaceae</taxon>
        <taxon>Methylobacterium</taxon>
    </lineage>
</organism>
<dbReference type="EMBL" id="CP043538">
    <property type="protein sequence ID" value="QGY04775.1"/>
    <property type="molecule type" value="Genomic_DNA"/>
</dbReference>